<name>A0A5B7KA27_PORTR</name>
<accession>A0A5B7KA27</accession>
<feature type="chain" id="PRO_5022783416" evidence="1">
    <location>
        <begin position="25"/>
        <end position="213"/>
    </location>
</feature>
<dbReference type="EMBL" id="VSRR010127419">
    <property type="protein sequence ID" value="MPD01505.1"/>
    <property type="molecule type" value="Genomic_DNA"/>
</dbReference>
<dbReference type="AlphaFoldDB" id="A0A5B7KA27"/>
<keyword evidence="1" id="KW-0732">Signal</keyword>
<dbReference type="Proteomes" id="UP000324222">
    <property type="component" value="Unassembled WGS sequence"/>
</dbReference>
<reference evidence="2 3" key="1">
    <citation type="submission" date="2019-05" db="EMBL/GenBank/DDBJ databases">
        <title>Another draft genome of Portunus trituberculatus and its Hox gene families provides insights of decapod evolution.</title>
        <authorList>
            <person name="Jeong J.-H."/>
            <person name="Song I."/>
            <person name="Kim S."/>
            <person name="Choi T."/>
            <person name="Kim D."/>
            <person name="Ryu S."/>
            <person name="Kim W."/>
        </authorList>
    </citation>
    <scope>NUCLEOTIDE SEQUENCE [LARGE SCALE GENOMIC DNA]</scope>
    <source>
        <tissue evidence="2">Muscle</tissue>
    </source>
</reference>
<evidence type="ECO:0000256" key="1">
    <source>
        <dbReference type="SAM" id="SignalP"/>
    </source>
</evidence>
<gene>
    <name evidence="2" type="ORF">E2C01_097037</name>
</gene>
<evidence type="ECO:0000313" key="3">
    <source>
        <dbReference type="Proteomes" id="UP000324222"/>
    </source>
</evidence>
<keyword evidence="3" id="KW-1185">Reference proteome</keyword>
<organism evidence="2 3">
    <name type="scientific">Portunus trituberculatus</name>
    <name type="common">Swimming crab</name>
    <name type="synonym">Neptunus trituberculatus</name>
    <dbReference type="NCBI Taxonomy" id="210409"/>
    <lineage>
        <taxon>Eukaryota</taxon>
        <taxon>Metazoa</taxon>
        <taxon>Ecdysozoa</taxon>
        <taxon>Arthropoda</taxon>
        <taxon>Crustacea</taxon>
        <taxon>Multicrustacea</taxon>
        <taxon>Malacostraca</taxon>
        <taxon>Eumalacostraca</taxon>
        <taxon>Eucarida</taxon>
        <taxon>Decapoda</taxon>
        <taxon>Pleocyemata</taxon>
        <taxon>Brachyura</taxon>
        <taxon>Eubrachyura</taxon>
        <taxon>Portunoidea</taxon>
        <taxon>Portunidae</taxon>
        <taxon>Portuninae</taxon>
        <taxon>Portunus</taxon>
    </lineage>
</organism>
<evidence type="ECO:0000313" key="2">
    <source>
        <dbReference type="EMBL" id="MPD01505.1"/>
    </source>
</evidence>
<protein>
    <submittedName>
        <fullName evidence="2">Uncharacterized protein</fullName>
    </submittedName>
</protein>
<sequence>MLGLSFPPARVILFLFFFSDYTSASYEEKKIHIWCCVGAISLIKGDALLCLRFAKQARKSRFNDILLATVLTIRDNATAATAGFDACRQHAARSTHRHQFFAMSKTHPELLQRRSREQQARLIVRIGQERYASSSLALIARTHAPLDFFPTSAPLQLVDRYSGKYTGVLDAQQPNAFLLSLTNSIPRVSSRNFVIFLAEAGRSRSEGKESNGR</sequence>
<proteinExistence type="predicted"/>
<comment type="caution">
    <text evidence="2">The sequence shown here is derived from an EMBL/GenBank/DDBJ whole genome shotgun (WGS) entry which is preliminary data.</text>
</comment>
<feature type="signal peptide" evidence="1">
    <location>
        <begin position="1"/>
        <end position="24"/>
    </location>
</feature>